<evidence type="ECO:0000256" key="4">
    <source>
        <dbReference type="ARBA" id="ARBA00023175"/>
    </source>
</evidence>
<feature type="non-terminal residue" evidence="7">
    <location>
        <position position="1"/>
    </location>
</feature>
<evidence type="ECO:0000256" key="1">
    <source>
        <dbReference type="ARBA" id="ARBA00022741"/>
    </source>
</evidence>
<dbReference type="GO" id="GO:0008017">
    <property type="term" value="F:microtubule binding"/>
    <property type="evidence" value="ECO:0007669"/>
    <property type="project" value="InterPro"/>
</dbReference>
<dbReference type="PANTHER" id="PTHR47117:SF1">
    <property type="entry name" value="STAR-RELATED LIPID TRANSFER PROTEIN 9"/>
    <property type="match status" value="1"/>
</dbReference>
<dbReference type="EMBL" id="JAOTOJ010000001">
    <property type="protein sequence ID" value="KAK9409752.1"/>
    <property type="molecule type" value="Genomic_DNA"/>
</dbReference>
<dbReference type="PRINTS" id="PR00380">
    <property type="entry name" value="KINESINHEAVY"/>
</dbReference>
<dbReference type="PROSITE" id="PS50067">
    <property type="entry name" value="KINESIN_MOTOR_2"/>
    <property type="match status" value="1"/>
</dbReference>
<sequence length="560" mass="63828">IYEQYTYRHTSKYNFSLRYLQVFQDLGTMVLSSVFKGYNICLFAYGQTGSGKTYTMMGTPGLFSREGASSKQSTSSRVEVSFLEIYNEQVRDLLRQSNHKKPYTLRVREHPEMGPYVQGLSQHVVTDYRQVVELLEEGIANRITAATHVHDASSRSHAIFTIQYTQWMDIQVLNSLVAIIFTFCQCFECMYFGFRLPVIELMIENEKADPSYCKHRITEGANINKSLVTLGIVISTLAENTQMFSSCQSISSIASEVDSDRTDSYCGSSSNSCKRQAYIPYRDSILTWLLKDSLGGNSKTIMIATISPASCCYNETVNTLRYASNAKKIINKPRVNEDANVKLIRELQEEIRRLKVMLMNFEMMNSSLPWSDDKEGNLTELVLQNEIKVDKWINRKAIMEEYSMDINKKKAGVTIESNLPHFVAMDDDILSTGVVLYHLREGTTKIGRSDSNQDQDIVLQGQGIERDHCIVDNRHGIVTLRPLQGAHCVVNEQEVTESIRLSQGAVVVLGKTHKFRFNHPAEAALLRQRRSGIEKEKEKAMTCDREFTQSFMMILHWDLL</sequence>
<dbReference type="SUPFAM" id="SSF49879">
    <property type="entry name" value="SMAD/FHA domain"/>
    <property type="match status" value="1"/>
</dbReference>
<evidence type="ECO:0000256" key="5">
    <source>
        <dbReference type="PROSITE-ProRule" id="PRU00283"/>
    </source>
</evidence>
<keyword evidence="8" id="KW-1185">Reference proteome</keyword>
<comment type="similarity">
    <text evidence="5">Belongs to the TRAFAC class myosin-kinesin ATPase superfamily. Kinesin family.</text>
</comment>
<dbReference type="GO" id="GO:0003777">
    <property type="term" value="F:microtubule motor activity"/>
    <property type="evidence" value="ECO:0007669"/>
    <property type="project" value="InterPro"/>
</dbReference>
<organism evidence="7 8">
    <name type="scientific">Crotalus adamanteus</name>
    <name type="common">Eastern diamondback rattlesnake</name>
    <dbReference type="NCBI Taxonomy" id="8729"/>
    <lineage>
        <taxon>Eukaryota</taxon>
        <taxon>Metazoa</taxon>
        <taxon>Chordata</taxon>
        <taxon>Craniata</taxon>
        <taxon>Vertebrata</taxon>
        <taxon>Euteleostomi</taxon>
        <taxon>Lepidosauria</taxon>
        <taxon>Squamata</taxon>
        <taxon>Bifurcata</taxon>
        <taxon>Unidentata</taxon>
        <taxon>Episquamata</taxon>
        <taxon>Toxicofera</taxon>
        <taxon>Serpentes</taxon>
        <taxon>Colubroidea</taxon>
        <taxon>Viperidae</taxon>
        <taxon>Crotalinae</taxon>
        <taxon>Crotalus</taxon>
    </lineage>
</organism>
<dbReference type="AlphaFoldDB" id="A0AAW1C7I8"/>
<dbReference type="Gene3D" id="2.60.200.20">
    <property type="match status" value="1"/>
</dbReference>
<evidence type="ECO:0000259" key="6">
    <source>
        <dbReference type="PROSITE" id="PS50067"/>
    </source>
</evidence>
<dbReference type="GO" id="GO:0007018">
    <property type="term" value="P:microtubule-based movement"/>
    <property type="evidence" value="ECO:0007669"/>
    <property type="project" value="InterPro"/>
</dbReference>
<dbReference type="Gene3D" id="3.40.850.10">
    <property type="entry name" value="Kinesin motor domain"/>
    <property type="match status" value="1"/>
</dbReference>
<feature type="binding site" evidence="5">
    <location>
        <begin position="46"/>
        <end position="53"/>
    </location>
    <ligand>
        <name>ATP</name>
        <dbReference type="ChEBI" id="CHEBI:30616"/>
    </ligand>
</feature>
<dbReference type="InterPro" id="IPR036961">
    <property type="entry name" value="Kinesin_motor_dom_sf"/>
</dbReference>
<dbReference type="SMART" id="SM00240">
    <property type="entry name" value="FHA"/>
    <property type="match status" value="1"/>
</dbReference>
<reference evidence="7 8" key="1">
    <citation type="journal article" date="2024" name="Proc. Natl. Acad. Sci. U.S.A.">
        <title>The genetic regulatory architecture and epigenomic basis for age-related changes in rattlesnake venom.</title>
        <authorList>
            <person name="Hogan M.P."/>
            <person name="Holding M.L."/>
            <person name="Nystrom G.S."/>
            <person name="Colston T.J."/>
            <person name="Bartlett D.A."/>
            <person name="Mason A.J."/>
            <person name="Ellsworth S.A."/>
            <person name="Rautsaw R.M."/>
            <person name="Lawrence K.C."/>
            <person name="Strickland J.L."/>
            <person name="He B."/>
            <person name="Fraser P."/>
            <person name="Margres M.J."/>
            <person name="Gilbert D.M."/>
            <person name="Gibbs H.L."/>
            <person name="Parkinson C.L."/>
            <person name="Rokyta D.R."/>
        </authorList>
    </citation>
    <scope>NUCLEOTIDE SEQUENCE [LARGE SCALE GENOMIC DNA]</scope>
    <source>
        <strain evidence="7">DRR0105</strain>
    </source>
</reference>
<dbReference type="Pfam" id="PF00498">
    <property type="entry name" value="FHA"/>
    <property type="match status" value="1"/>
</dbReference>
<dbReference type="FunFam" id="2.60.200.20:FF:000005">
    <property type="entry name" value="Kinesin family member 16B"/>
    <property type="match status" value="1"/>
</dbReference>
<dbReference type="InterPro" id="IPR001752">
    <property type="entry name" value="Kinesin_motor_dom"/>
</dbReference>
<keyword evidence="2 5" id="KW-0067">ATP-binding</keyword>
<proteinExistence type="inferred from homology"/>
<keyword evidence="3" id="KW-0175">Coiled coil</keyword>
<dbReference type="InterPro" id="IPR008984">
    <property type="entry name" value="SMAD_FHA_dom_sf"/>
</dbReference>
<dbReference type="Proteomes" id="UP001474421">
    <property type="component" value="Unassembled WGS sequence"/>
</dbReference>
<name>A0AAW1C7I8_CROAD</name>
<keyword evidence="4 5" id="KW-0505">Motor protein</keyword>
<dbReference type="SUPFAM" id="SSF52540">
    <property type="entry name" value="P-loop containing nucleoside triphosphate hydrolases"/>
    <property type="match status" value="1"/>
</dbReference>
<dbReference type="GO" id="GO:0005524">
    <property type="term" value="F:ATP binding"/>
    <property type="evidence" value="ECO:0007669"/>
    <property type="project" value="UniProtKB-UniRule"/>
</dbReference>
<protein>
    <submittedName>
        <fullName evidence="7">STARD9: Kinesin-like</fullName>
    </submittedName>
</protein>
<evidence type="ECO:0000256" key="3">
    <source>
        <dbReference type="ARBA" id="ARBA00023054"/>
    </source>
</evidence>
<keyword evidence="1 5" id="KW-0547">Nucleotide-binding</keyword>
<comment type="caution">
    <text evidence="7">The sequence shown here is derived from an EMBL/GenBank/DDBJ whole genome shotgun (WGS) entry which is preliminary data.</text>
</comment>
<gene>
    <name evidence="7" type="ORF">NXF25_000927</name>
</gene>
<evidence type="ECO:0000256" key="2">
    <source>
        <dbReference type="ARBA" id="ARBA00022840"/>
    </source>
</evidence>
<dbReference type="InterPro" id="IPR000253">
    <property type="entry name" value="FHA_dom"/>
</dbReference>
<dbReference type="InterPro" id="IPR027417">
    <property type="entry name" value="P-loop_NTPase"/>
</dbReference>
<dbReference type="PANTHER" id="PTHR47117">
    <property type="entry name" value="STAR-RELATED LIPID TRANSFER PROTEIN 9"/>
    <property type="match status" value="1"/>
</dbReference>
<accession>A0AAW1C7I8</accession>
<feature type="domain" description="Kinesin motor" evidence="6">
    <location>
        <begin position="1"/>
        <end position="329"/>
    </location>
</feature>
<evidence type="ECO:0000313" key="7">
    <source>
        <dbReference type="EMBL" id="KAK9409752.1"/>
    </source>
</evidence>
<dbReference type="SMART" id="SM00129">
    <property type="entry name" value="KISc"/>
    <property type="match status" value="1"/>
</dbReference>
<dbReference type="Pfam" id="PF00225">
    <property type="entry name" value="Kinesin"/>
    <property type="match status" value="1"/>
</dbReference>
<evidence type="ECO:0000313" key="8">
    <source>
        <dbReference type="Proteomes" id="UP001474421"/>
    </source>
</evidence>